<name>A0A6M0Q9X5_9BACI</name>
<evidence type="ECO:0008006" key="5">
    <source>
        <dbReference type="Google" id="ProtNLM"/>
    </source>
</evidence>
<proteinExistence type="predicted"/>
<dbReference type="EMBL" id="JAAIWM010000003">
    <property type="protein sequence ID" value="NEY72310.1"/>
    <property type="molecule type" value="Genomic_DNA"/>
</dbReference>
<organism evidence="3 4">
    <name type="scientific">Bacillus mesophilus</name>
    <dbReference type="NCBI Taxonomy" id="1808955"/>
    <lineage>
        <taxon>Bacteria</taxon>
        <taxon>Bacillati</taxon>
        <taxon>Bacillota</taxon>
        <taxon>Bacilli</taxon>
        <taxon>Bacillales</taxon>
        <taxon>Bacillaceae</taxon>
        <taxon>Bacillus</taxon>
    </lineage>
</organism>
<keyword evidence="4" id="KW-1185">Reference proteome</keyword>
<gene>
    <name evidence="3" type="ORF">G4D63_11290</name>
</gene>
<dbReference type="Proteomes" id="UP000481043">
    <property type="component" value="Unassembled WGS sequence"/>
</dbReference>
<feature type="transmembrane region" description="Helical" evidence="2">
    <location>
        <begin position="47"/>
        <end position="69"/>
    </location>
</feature>
<keyword evidence="2" id="KW-1133">Transmembrane helix</keyword>
<protein>
    <recommendedName>
        <fullName evidence="5">LPXTG cell wall anchor domain-containing protein</fullName>
    </recommendedName>
</protein>
<keyword evidence="2" id="KW-0472">Membrane</keyword>
<dbReference type="AlphaFoldDB" id="A0A6M0Q9X5"/>
<keyword evidence="2" id="KW-0812">Transmembrane</keyword>
<evidence type="ECO:0000313" key="4">
    <source>
        <dbReference type="Proteomes" id="UP000481043"/>
    </source>
</evidence>
<comment type="caution">
    <text evidence="3">The sequence shown here is derived from an EMBL/GenBank/DDBJ whole genome shotgun (WGS) entry which is preliminary data.</text>
</comment>
<evidence type="ECO:0000256" key="2">
    <source>
        <dbReference type="SAM" id="Phobius"/>
    </source>
</evidence>
<sequence length="73" mass="7665">MDPPTDPVDAPADPVTPDEPTEQEEPDTTPVSKTISGGQMPDTASNWLNLLLISGTILIGSSIPLLIGLRRNG</sequence>
<accession>A0A6M0Q9X5</accession>
<reference evidence="3 4" key="1">
    <citation type="submission" date="2020-02" db="EMBL/GenBank/DDBJ databases">
        <title>Bacillus aquiflavi sp. nov., isolated from yellow water of strong flavor Chinese baijiu in Yibin region of China.</title>
        <authorList>
            <person name="Xie J."/>
        </authorList>
    </citation>
    <scope>NUCLEOTIDE SEQUENCE [LARGE SCALE GENOMIC DNA]</scope>
    <source>
        <strain evidence="3 4">SA4</strain>
    </source>
</reference>
<feature type="region of interest" description="Disordered" evidence="1">
    <location>
        <begin position="1"/>
        <end position="40"/>
    </location>
</feature>
<evidence type="ECO:0000256" key="1">
    <source>
        <dbReference type="SAM" id="MobiDB-lite"/>
    </source>
</evidence>
<evidence type="ECO:0000313" key="3">
    <source>
        <dbReference type="EMBL" id="NEY72310.1"/>
    </source>
</evidence>